<comment type="similarity">
    <text evidence="2">Belongs to the class-III pyridoxal-phosphate-dependent aminotransferase family.</text>
</comment>
<organism evidence="4">
    <name type="scientific">viral metagenome</name>
    <dbReference type="NCBI Taxonomy" id="1070528"/>
    <lineage>
        <taxon>unclassified sequences</taxon>
        <taxon>metagenomes</taxon>
        <taxon>organismal metagenomes</taxon>
    </lineage>
</organism>
<keyword evidence="3" id="KW-0663">Pyridoxal phosphate</keyword>
<proteinExistence type="inferred from homology"/>
<dbReference type="SUPFAM" id="SSF53383">
    <property type="entry name" value="PLP-dependent transferases"/>
    <property type="match status" value="1"/>
</dbReference>
<dbReference type="PANTHER" id="PTHR11986">
    <property type="entry name" value="AMINOTRANSFERASE CLASS III"/>
    <property type="match status" value="1"/>
</dbReference>
<evidence type="ECO:0000256" key="2">
    <source>
        <dbReference type="ARBA" id="ARBA00008954"/>
    </source>
</evidence>
<name>A0A6M3JX22_9ZZZZ</name>
<dbReference type="InterPro" id="IPR015422">
    <property type="entry name" value="PyrdxlP-dep_Trfase_small"/>
</dbReference>
<dbReference type="PROSITE" id="PS00600">
    <property type="entry name" value="AA_TRANSFER_CLASS_3"/>
    <property type="match status" value="1"/>
</dbReference>
<evidence type="ECO:0000256" key="3">
    <source>
        <dbReference type="ARBA" id="ARBA00022898"/>
    </source>
</evidence>
<dbReference type="NCBIfam" id="NF004426">
    <property type="entry name" value="PRK05769.1"/>
    <property type="match status" value="1"/>
</dbReference>
<evidence type="ECO:0000256" key="1">
    <source>
        <dbReference type="ARBA" id="ARBA00001933"/>
    </source>
</evidence>
<sequence length="442" mass="49839">MMFFKKEERMKPKIKNLNGVNTKKIINKDSFFVSPSYTRLYPFVIKKGKGLWVEDVDGNIFLDFTAGIAVNSTGHCHPEIVKVIKKQLDKFIHMSGTDFYYDLQIELSKKLSQLYSIKERSKVFLCNSGTEAIEASFKLARYYTAKKRNIAFEGAFHGRTMGSLSLSKSKDVHKDGFEPLLEGIIHVPYANCYRCKYEETVYRCGFKCVDKVNEILESDDDVSAVFVEPIQGEGGYIVPPFGFLRKLRKITSNHGVLLVVDEIQCGMGRTGRMFTYQYEDIKPDIVVLAKGIASGMPLGAVIASDRIMSWAPGKHATTFGGNPLSCVAALKTIELLEKGLIHNADNIGTYLLCKFNEMVYKYPFIGDVRGRGLMIGMEIIDDPYAKRENVVLRNRIIQKCFERGLLLLGCGKSSIRFSPSLTIKHYEADICLDILKSVLKEI</sequence>
<dbReference type="CDD" id="cd00610">
    <property type="entry name" value="OAT_like"/>
    <property type="match status" value="1"/>
</dbReference>
<protein>
    <submittedName>
        <fullName evidence="4">Putative aminotransferase</fullName>
    </submittedName>
</protein>
<dbReference type="AlphaFoldDB" id="A0A6M3JX22"/>
<dbReference type="InterPro" id="IPR015424">
    <property type="entry name" value="PyrdxlP-dep_Trfase"/>
</dbReference>
<keyword evidence="4" id="KW-0808">Transferase</keyword>
<dbReference type="PANTHER" id="PTHR11986:SF58">
    <property type="entry name" value="LEUCINE_METHIONINE RACEMASE"/>
    <property type="match status" value="1"/>
</dbReference>
<comment type="cofactor">
    <cofactor evidence="1">
        <name>pyridoxal 5'-phosphate</name>
        <dbReference type="ChEBI" id="CHEBI:597326"/>
    </cofactor>
</comment>
<dbReference type="InterPro" id="IPR050103">
    <property type="entry name" value="Class-III_PLP-dep_AT"/>
</dbReference>
<dbReference type="Pfam" id="PF00202">
    <property type="entry name" value="Aminotran_3"/>
    <property type="match status" value="1"/>
</dbReference>
<dbReference type="FunFam" id="3.40.640.10:FF:000004">
    <property type="entry name" value="Acetylornithine aminotransferase"/>
    <property type="match status" value="1"/>
</dbReference>
<gene>
    <name evidence="4" type="ORF">MM415A02139_0003</name>
</gene>
<dbReference type="EMBL" id="MT142065">
    <property type="protein sequence ID" value="QJA73968.1"/>
    <property type="molecule type" value="Genomic_DNA"/>
</dbReference>
<dbReference type="GO" id="GO:0008483">
    <property type="term" value="F:transaminase activity"/>
    <property type="evidence" value="ECO:0007669"/>
    <property type="project" value="UniProtKB-KW"/>
</dbReference>
<dbReference type="GO" id="GO:0030170">
    <property type="term" value="F:pyridoxal phosphate binding"/>
    <property type="evidence" value="ECO:0007669"/>
    <property type="project" value="InterPro"/>
</dbReference>
<accession>A0A6M3JX22</accession>
<dbReference type="InterPro" id="IPR005814">
    <property type="entry name" value="Aminotrans_3"/>
</dbReference>
<keyword evidence="4" id="KW-0032">Aminotransferase</keyword>
<dbReference type="PIRSF" id="PIRSF000521">
    <property type="entry name" value="Transaminase_4ab_Lys_Orn"/>
    <property type="match status" value="1"/>
</dbReference>
<dbReference type="InterPro" id="IPR015421">
    <property type="entry name" value="PyrdxlP-dep_Trfase_major"/>
</dbReference>
<reference evidence="4" key="1">
    <citation type="submission" date="2020-03" db="EMBL/GenBank/DDBJ databases">
        <title>The deep terrestrial virosphere.</title>
        <authorList>
            <person name="Holmfeldt K."/>
            <person name="Nilsson E."/>
            <person name="Simone D."/>
            <person name="Lopez-Fernandez M."/>
            <person name="Wu X."/>
            <person name="de Brujin I."/>
            <person name="Lundin D."/>
            <person name="Andersson A."/>
            <person name="Bertilsson S."/>
            <person name="Dopson M."/>
        </authorList>
    </citation>
    <scope>NUCLEOTIDE SEQUENCE</scope>
    <source>
        <strain evidence="4">MM415A02139</strain>
    </source>
</reference>
<dbReference type="Gene3D" id="3.40.640.10">
    <property type="entry name" value="Type I PLP-dependent aspartate aminotransferase-like (Major domain)"/>
    <property type="match status" value="1"/>
</dbReference>
<dbReference type="GO" id="GO:0042802">
    <property type="term" value="F:identical protein binding"/>
    <property type="evidence" value="ECO:0007669"/>
    <property type="project" value="TreeGrafter"/>
</dbReference>
<dbReference type="InterPro" id="IPR049704">
    <property type="entry name" value="Aminotrans_3_PPA_site"/>
</dbReference>
<evidence type="ECO:0000313" key="4">
    <source>
        <dbReference type="EMBL" id="QJA73968.1"/>
    </source>
</evidence>
<dbReference type="Gene3D" id="3.90.1150.10">
    <property type="entry name" value="Aspartate Aminotransferase, domain 1"/>
    <property type="match status" value="1"/>
</dbReference>